<dbReference type="EnsemblProtists" id="EKX42319">
    <property type="protein sequence ID" value="EKX42319"/>
    <property type="gene ID" value="GUITHDRAFT_111595"/>
</dbReference>
<reference evidence="1 3" key="1">
    <citation type="journal article" date="2012" name="Nature">
        <title>Algal genomes reveal evolutionary mosaicism and the fate of nucleomorphs.</title>
        <authorList>
            <consortium name="DOE Joint Genome Institute"/>
            <person name="Curtis B.A."/>
            <person name="Tanifuji G."/>
            <person name="Burki F."/>
            <person name="Gruber A."/>
            <person name="Irimia M."/>
            <person name="Maruyama S."/>
            <person name="Arias M.C."/>
            <person name="Ball S.G."/>
            <person name="Gile G.H."/>
            <person name="Hirakawa Y."/>
            <person name="Hopkins J.F."/>
            <person name="Kuo A."/>
            <person name="Rensing S.A."/>
            <person name="Schmutz J."/>
            <person name="Symeonidi A."/>
            <person name="Elias M."/>
            <person name="Eveleigh R.J."/>
            <person name="Herman E.K."/>
            <person name="Klute M.J."/>
            <person name="Nakayama T."/>
            <person name="Obornik M."/>
            <person name="Reyes-Prieto A."/>
            <person name="Armbrust E.V."/>
            <person name="Aves S.J."/>
            <person name="Beiko R.G."/>
            <person name="Coutinho P."/>
            <person name="Dacks J.B."/>
            <person name="Durnford D.G."/>
            <person name="Fast N.M."/>
            <person name="Green B.R."/>
            <person name="Grisdale C.J."/>
            <person name="Hempel F."/>
            <person name="Henrissat B."/>
            <person name="Hoppner M.P."/>
            <person name="Ishida K."/>
            <person name="Kim E."/>
            <person name="Koreny L."/>
            <person name="Kroth P.G."/>
            <person name="Liu Y."/>
            <person name="Malik S.B."/>
            <person name="Maier U.G."/>
            <person name="McRose D."/>
            <person name="Mock T."/>
            <person name="Neilson J.A."/>
            <person name="Onodera N.T."/>
            <person name="Poole A.M."/>
            <person name="Pritham E.J."/>
            <person name="Richards T.A."/>
            <person name="Rocap G."/>
            <person name="Roy S.W."/>
            <person name="Sarai C."/>
            <person name="Schaack S."/>
            <person name="Shirato S."/>
            <person name="Slamovits C.H."/>
            <person name="Spencer D.F."/>
            <person name="Suzuki S."/>
            <person name="Worden A.Z."/>
            <person name="Zauner S."/>
            <person name="Barry K."/>
            <person name="Bell C."/>
            <person name="Bharti A.K."/>
            <person name="Crow J.A."/>
            <person name="Grimwood J."/>
            <person name="Kramer R."/>
            <person name="Lindquist E."/>
            <person name="Lucas S."/>
            <person name="Salamov A."/>
            <person name="McFadden G.I."/>
            <person name="Lane C.E."/>
            <person name="Keeling P.J."/>
            <person name="Gray M.W."/>
            <person name="Grigoriev I.V."/>
            <person name="Archibald J.M."/>
        </authorList>
    </citation>
    <scope>NUCLEOTIDE SEQUENCE</scope>
    <source>
        <strain evidence="1 3">CCMP2712</strain>
    </source>
</reference>
<gene>
    <name evidence="1" type="ORF">GUITHDRAFT_111595</name>
</gene>
<organism evidence="1">
    <name type="scientific">Guillardia theta (strain CCMP2712)</name>
    <name type="common">Cryptophyte</name>
    <dbReference type="NCBI Taxonomy" id="905079"/>
    <lineage>
        <taxon>Eukaryota</taxon>
        <taxon>Cryptophyceae</taxon>
        <taxon>Pyrenomonadales</taxon>
        <taxon>Geminigeraceae</taxon>
        <taxon>Guillardia</taxon>
    </lineage>
</organism>
<sequence>MRSPLFKIVKRSSMLDDAPWTWGGHWCDGMPSFFQGMPSGVYDNIYDDLDDSPVTYHITEPVDPTEYQNEWLGDVINIY</sequence>
<evidence type="ECO:0000313" key="2">
    <source>
        <dbReference type="EnsemblProtists" id="EKX42319"/>
    </source>
</evidence>
<proteinExistence type="predicted"/>
<dbReference type="Proteomes" id="UP000011087">
    <property type="component" value="Unassembled WGS sequence"/>
</dbReference>
<dbReference type="PaxDb" id="55529-EKX42319"/>
<dbReference type="KEGG" id="gtt:GUITHDRAFT_111595"/>
<reference evidence="3" key="2">
    <citation type="submission" date="2012-11" db="EMBL/GenBank/DDBJ databases">
        <authorList>
            <person name="Kuo A."/>
            <person name="Curtis B.A."/>
            <person name="Tanifuji G."/>
            <person name="Burki F."/>
            <person name="Gruber A."/>
            <person name="Irimia M."/>
            <person name="Maruyama S."/>
            <person name="Arias M.C."/>
            <person name="Ball S.G."/>
            <person name="Gile G.H."/>
            <person name="Hirakawa Y."/>
            <person name="Hopkins J.F."/>
            <person name="Rensing S.A."/>
            <person name="Schmutz J."/>
            <person name="Symeonidi A."/>
            <person name="Elias M."/>
            <person name="Eveleigh R.J."/>
            <person name="Herman E.K."/>
            <person name="Klute M.J."/>
            <person name="Nakayama T."/>
            <person name="Obornik M."/>
            <person name="Reyes-Prieto A."/>
            <person name="Armbrust E.V."/>
            <person name="Aves S.J."/>
            <person name="Beiko R.G."/>
            <person name="Coutinho P."/>
            <person name="Dacks J.B."/>
            <person name="Durnford D.G."/>
            <person name="Fast N.M."/>
            <person name="Green B.R."/>
            <person name="Grisdale C."/>
            <person name="Hempe F."/>
            <person name="Henrissat B."/>
            <person name="Hoppner M.P."/>
            <person name="Ishida K.-I."/>
            <person name="Kim E."/>
            <person name="Koreny L."/>
            <person name="Kroth P.G."/>
            <person name="Liu Y."/>
            <person name="Malik S.-B."/>
            <person name="Maier U.G."/>
            <person name="McRose D."/>
            <person name="Mock T."/>
            <person name="Neilson J.A."/>
            <person name="Onodera N.T."/>
            <person name="Poole A.M."/>
            <person name="Pritham E.J."/>
            <person name="Richards T.A."/>
            <person name="Rocap G."/>
            <person name="Roy S.W."/>
            <person name="Sarai C."/>
            <person name="Schaack S."/>
            <person name="Shirato S."/>
            <person name="Slamovits C.H."/>
            <person name="Spencer D.F."/>
            <person name="Suzuki S."/>
            <person name="Worden A.Z."/>
            <person name="Zauner S."/>
            <person name="Barry K."/>
            <person name="Bell C."/>
            <person name="Bharti A.K."/>
            <person name="Crow J.A."/>
            <person name="Grimwood J."/>
            <person name="Kramer R."/>
            <person name="Lindquist E."/>
            <person name="Lucas S."/>
            <person name="Salamov A."/>
            <person name="McFadden G.I."/>
            <person name="Lane C.E."/>
            <person name="Keeling P.J."/>
            <person name="Gray M.W."/>
            <person name="Grigoriev I.V."/>
            <person name="Archibald J.M."/>
        </authorList>
    </citation>
    <scope>NUCLEOTIDE SEQUENCE</scope>
    <source>
        <strain evidence="3">CCMP2712</strain>
    </source>
</reference>
<dbReference type="GeneID" id="17298945"/>
<dbReference type="AlphaFoldDB" id="L1J2H4"/>
<dbReference type="RefSeq" id="XP_005829299.1">
    <property type="nucleotide sequence ID" value="XM_005829242.1"/>
</dbReference>
<evidence type="ECO:0000313" key="3">
    <source>
        <dbReference type="Proteomes" id="UP000011087"/>
    </source>
</evidence>
<reference evidence="2" key="3">
    <citation type="submission" date="2016-03" db="UniProtKB">
        <authorList>
            <consortium name="EnsemblProtists"/>
        </authorList>
    </citation>
    <scope>IDENTIFICATION</scope>
</reference>
<protein>
    <submittedName>
        <fullName evidence="1 2">Uncharacterized protein</fullName>
    </submittedName>
</protein>
<dbReference type="HOGENOM" id="CLU_2611103_0_0_1"/>
<keyword evidence="3" id="KW-1185">Reference proteome</keyword>
<name>L1J2H4_GUITC</name>
<dbReference type="EMBL" id="JH993017">
    <property type="protein sequence ID" value="EKX42319.1"/>
    <property type="molecule type" value="Genomic_DNA"/>
</dbReference>
<accession>L1J2H4</accession>
<evidence type="ECO:0000313" key="1">
    <source>
        <dbReference type="EMBL" id="EKX42319.1"/>
    </source>
</evidence>